<evidence type="ECO:0000256" key="3">
    <source>
        <dbReference type="SAM" id="SignalP"/>
    </source>
</evidence>
<evidence type="ECO:0008006" key="6">
    <source>
        <dbReference type="Google" id="ProtNLM"/>
    </source>
</evidence>
<proteinExistence type="predicted"/>
<keyword evidence="2" id="KW-0472">Membrane</keyword>
<evidence type="ECO:0000313" key="4">
    <source>
        <dbReference type="EMBL" id="PYC27390.1"/>
    </source>
</evidence>
<protein>
    <recommendedName>
        <fullName evidence="6">TspB protein</fullName>
    </recommendedName>
</protein>
<feature type="signal peptide" evidence="3">
    <location>
        <begin position="1"/>
        <end position="18"/>
    </location>
</feature>
<keyword evidence="2" id="KW-1133">Transmembrane helix</keyword>
<reference evidence="4 5" key="1">
    <citation type="submission" date="2018-06" db="EMBL/GenBank/DDBJ databases">
        <title>Pseudomonas diversity within urban Lake Michigan freshwaters.</title>
        <authorList>
            <person name="Batrich M."/>
            <person name="Hatzopoulos T."/>
            <person name="Putonti C."/>
        </authorList>
    </citation>
    <scope>NUCLEOTIDE SEQUENCE [LARGE SCALE GENOMIC DNA]</scope>
    <source>
        <strain evidence="4 5">MB-090714</strain>
    </source>
</reference>
<comment type="caution">
    <text evidence="4">The sequence shown here is derived from an EMBL/GenBank/DDBJ whole genome shotgun (WGS) entry which is preliminary data.</text>
</comment>
<accession>A0A2V4LRC9</accession>
<feature type="compositionally biased region" description="Pro residues" evidence="1">
    <location>
        <begin position="188"/>
        <end position="199"/>
    </location>
</feature>
<feature type="region of interest" description="Disordered" evidence="1">
    <location>
        <begin position="181"/>
        <end position="271"/>
    </location>
</feature>
<evidence type="ECO:0000256" key="1">
    <source>
        <dbReference type="SAM" id="MobiDB-lite"/>
    </source>
</evidence>
<feature type="chain" id="PRO_5015966835" description="TspB protein" evidence="3">
    <location>
        <begin position="19"/>
        <end position="402"/>
    </location>
</feature>
<dbReference type="NCBIfam" id="NF041109">
    <property type="entry name" value="VF_TspB_C_term"/>
    <property type="match status" value="1"/>
</dbReference>
<organism evidence="4 5">
    <name type="scientific">Aquipseudomonas alcaligenes</name>
    <name type="common">Pseudomonas alcaligenes</name>
    <dbReference type="NCBI Taxonomy" id="43263"/>
    <lineage>
        <taxon>Bacteria</taxon>
        <taxon>Pseudomonadati</taxon>
        <taxon>Pseudomonadota</taxon>
        <taxon>Gammaproteobacteria</taxon>
        <taxon>Pseudomonadales</taxon>
        <taxon>Pseudomonadaceae</taxon>
        <taxon>Aquipseudomonas</taxon>
    </lineage>
</organism>
<dbReference type="RefSeq" id="WP_110681688.1">
    <property type="nucleotide sequence ID" value="NZ_QJRX01000003.1"/>
</dbReference>
<keyword evidence="2" id="KW-0812">Transmembrane</keyword>
<dbReference type="AlphaFoldDB" id="A0A2V4LRC9"/>
<feature type="transmembrane region" description="Helical" evidence="2">
    <location>
        <begin position="379"/>
        <end position="396"/>
    </location>
</feature>
<dbReference type="Proteomes" id="UP000248146">
    <property type="component" value="Unassembled WGS sequence"/>
</dbReference>
<keyword evidence="3" id="KW-0732">Signal</keyword>
<dbReference type="InterPro" id="IPR008708">
    <property type="entry name" value="Neisseria_TspB"/>
</dbReference>
<name>A0A2V4LRC9_AQUAC</name>
<dbReference type="OrthoDB" id="7033056at2"/>
<evidence type="ECO:0000256" key="2">
    <source>
        <dbReference type="SAM" id="Phobius"/>
    </source>
</evidence>
<evidence type="ECO:0000313" key="5">
    <source>
        <dbReference type="Proteomes" id="UP000248146"/>
    </source>
</evidence>
<gene>
    <name evidence="4" type="ORF">DMO17_06520</name>
</gene>
<dbReference type="EMBL" id="QJRX01000003">
    <property type="protein sequence ID" value="PYC27390.1"/>
    <property type="molecule type" value="Genomic_DNA"/>
</dbReference>
<sequence>MRRLLFLVLLLSLQPAYAAYTFQLEANGEYYSTAQAACDAAIPIAQASRTNGTITRAFASYGGATGREPCLFDFKRTSDGQVFTGQGFNCGDSLCYIVRTSCESGTTDNLSWPLGRQYTDSRPYQDFGFPYPLNYCLSGCQGILDASAPSDVFAESDPADPAAEIAYSNLTYTLDGSACNSGGNPATPDIPPGSSPPDPCGADPNAEGCSGGGDPGDGGDTGGGDPGDGGDTGGGDTGGGDTGGGDTGGGDPGDGGDTGGGDSGSDGGGSASGWGCEQVLVCEGDAIACAQLDVQKEHHCREKESAYFPDQRDDIGDFLDNPDFEAEQDEEINLGNMFSEGTRFLPSSCPPDKTVHLSLAGGRTFSFTYEPLCQFASDLSYLIVAAAAVFFAVYVGRATGGE</sequence>
<feature type="compositionally biased region" description="Gly residues" evidence="1">
    <location>
        <begin position="209"/>
        <end position="271"/>
    </location>
</feature>
<dbReference type="Pfam" id="PF05616">
    <property type="entry name" value="Neisseria_TspB"/>
    <property type="match status" value="1"/>
</dbReference>